<dbReference type="Pfam" id="PF13579">
    <property type="entry name" value="Glyco_trans_4_4"/>
    <property type="match status" value="1"/>
</dbReference>
<evidence type="ECO:0000313" key="7">
    <source>
        <dbReference type="EMBL" id="XBO42612.1"/>
    </source>
</evidence>
<dbReference type="GO" id="GO:1901137">
    <property type="term" value="P:carbohydrate derivative biosynthetic process"/>
    <property type="evidence" value="ECO:0007669"/>
    <property type="project" value="UniProtKB-ARBA"/>
</dbReference>
<evidence type="ECO:0000256" key="1">
    <source>
        <dbReference type="ARBA" id="ARBA00021292"/>
    </source>
</evidence>
<feature type="compositionally biased region" description="Low complexity" evidence="4">
    <location>
        <begin position="380"/>
        <end position="399"/>
    </location>
</feature>
<evidence type="ECO:0000256" key="2">
    <source>
        <dbReference type="ARBA" id="ARBA00022676"/>
    </source>
</evidence>
<evidence type="ECO:0000259" key="5">
    <source>
        <dbReference type="Pfam" id="PF00534"/>
    </source>
</evidence>
<keyword evidence="3 7" id="KW-0808">Transferase</keyword>
<evidence type="ECO:0000256" key="4">
    <source>
        <dbReference type="SAM" id="MobiDB-lite"/>
    </source>
</evidence>
<dbReference type="SUPFAM" id="SSF53756">
    <property type="entry name" value="UDP-Glycosyltransferase/glycogen phosphorylase"/>
    <property type="match status" value="1"/>
</dbReference>
<dbReference type="AlphaFoldDB" id="A0AAU7JQV4"/>
<feature type="domain" description="Glycosyltransferase subfamily 4-like N-terminal" evidence="6">
    <location>
        <begin position="17"/>
        <end position="168"/>
    </location>
</feature>
<protein>
    <recommendedName>
        <fullName evidence="1">D-inositol 3-phosphate glycosyltransferase</fullName>
    </recommendedName>
</protein>
<dbReference type="Pfam" id="PF00534">
    <property type="entry name" value="Glycos_transf_1"/>
    <property type="match status" value="1"/>
</dbReference>
<accession>A0AAU7JQV4</accession>
<feature type="domain" description="Glycosyl transferase family 1" evidence="5">
    <location>
        <begin position="191"/>
        <end position="355"/>
    </location>
</feature>
<dbReference type="PANTHER" id="PTHR45947:SF3">
    <property type="entry name" value="SULFOQUINOVOSYL TRANSFERASE SQD2"/>
    <property type="match status" value="1"/>
</dbReference>
<name>A0AAU7JQV4_9MICO</name>
<dbReference type="Gene3D" id="3.40.50.2000">
    <property type="entry name" value="Glycogen Phosphorylase B"/>
    <property type="match status" value="2"/>
</dbReference>
<reference evidence="7" key="1">
    <citation type="submission" date="2024-05" db="EMBL/GenBank/DDBJ databases">
        <authorList>
            <person name="Kim S."/>
            <person name="Heo J."/>
            <person name="Choi H."/>
            <person name="Choi Y."/>
            <person name="Kwon S.-W."/>
            <person name="Kim Y."/>
        </authorList>
    </citation>
    <scope>NUCLEOTIDE SEQUENCE</scope>
    <source>
        <strain evidence="7">KACC 23699</strain>
    </source>
</reference>
<dbReference type="InterPro" id="IPR050194">
    <property type="entry name" value="Glycosyltransferase_grp1"/>
</dbReference>
<dbReference type="PANTHER" id="PTHR45947">
    <property type="entry name" value="SULFOQUINOVOSYL TRANSFERASE SQD2"/>
    <property type="match status" value="1"/>
</dbReference>
<dbReference type="EMBL" id="CP157483">
    <property type="protein sequence ID" value="XBO42612.1"/>
    <property type="molecule type" value="Genomic_DNA"/>
</dbReference>
<dbReference type="RefSeq" id="WP_406830032.1">
    <property type="nucleotide sequence ID" value="NZ_CP157483.1"/>
</dbReference>
<sequence>MNSRIEVATVVTRMIAGAGGVALRGARGLDPSRYRVTFVTGEGGPLTRAAEAAGMEVVLEPSLVPQLSARQDLLAVRRLTELFAQRRFDVVHTHSAKAGAVGRVAAHRCSTPAIVHTYHGFPFHDFQGRARRQAYITAERRLAAYTDVVLCIGTGVSSEALRRGLVVDATLRTISPVVESRTVPLTAASRAAARRTLGLDDRDVVVGTVGRLDFQKAPEHFVEALAALRDPRVRGVWIGSGPLRAEVEDLVRRRGLQDRVLLAGERNDVADLLPAFDVFAMSSRYEGLPCALVEAMRCGIPAVVTAVNSVPDLIVPGETGVLVRAGRPLELASGIRELLDEPDRTAMMASKGRERAAGEYDEHRLGEILDEEYSRALGLPSPAVAPSGSSAAPSHRNVA</sequence>
<evidence type="ECO:0000259" key="6">
    <source>
        <dbReference type="Pfam" id="PF13579"/>
    </source>
</evidence>
<gene>
    <name evidence="7" type="ORF">ABEG17_13665</name>
</gene>
<dbReference type="GO" id="GO:0016758">
    <property type="term" value="F:hexosyltransferase activity"/>
    <property type="evidence" value="ECO:0007669"/>
    <property type="project" value="TreeGrafter"/>
</dbReference>
<keyword evidence="2 7" id="KW-0328">Glycosyltransferase</keyword>
<evidence type="ECO:0000256" key="3">
    <source>
        <dbReference type="ARBA" id="ARBA00022679"/>
    </source>
</evidence>
<feature type="region of interest" description="Disordered" evidence="4">
    <location>
        <begin position="379"/>
        <end position="399"/>
    </location>
</feature>
<organism evidence="7">
    <name type="scientific">Pedococcus sp. KACC 23699</name>
    <dbReference type="NCBI Taxonomy" id="3149228"/>
    <lineage>
        <taxon>Bacteria</taxon>
        <taxon>Bacillati</taxon>
        <taxon>Actinomycetota</taxon>
        <taxon>Actinomycetes</taxon>
        <taxon>Micrococcales</taxon>
        <taxon>Intrasporangiaceae</taxon>
        <taxon>Pedococcus</taxon>
    </lineage>
</organism>
<dbReference type="InterPro" id="IPR001296">
    <property type="entry name" value="Glyco_trans_1"/>
</dbReference>
<dbReference type="InterPro" id="IPR028098">
    <property type="entry name" value="Glyco_trans_4-like_N"/>
</dbReference>
<proteinExistence type="predicted"/>